<organism evidence="3 4">
    <name type="scientific">Solanum pennellii</name>
    <name type="common">Tomato</name>
    <name type="synonym">Lycopersicon pennellii</name>
    <dbReference type="NCBI Taxonomy" id="28526"/>
    <lineage>
        <taxon>Eukaryota</taxon>
        <taxon>Viridiplantae</taxon>
        <taxon>Streptophyta</taxon>
        <taxon>Embryophyta</taxon>
        <taxon>Tracheophyta</taxon>
        <taxon>Spermatophyta</taxon>
        <taxon>Magnoliopsida</taxon>
        <taxon>eudicotyledons</taxon>
        <taxon>Gunneridae</taxon>
        <taxon>Pentapetalae</taxon>
        <taxon>asterids</taxon>
        <taxon>lamiids</taxon>
        <taxon>Solanales</taxon>
        <taxon>Solanaceae</taxon>
        <taxon>Solanoideae</taxon>
        <taxon>Solaneae</taxon>
        <taxon>Solanum</taxon>
        <taxon>Solanum subgen. Lycopersicon</taxon>
    </lineage>
</organism>
<feature type="domain" description="NB-ARC" evidence="2">
    <location>
        <begin position="1"/>
        <end position="89"/>
    </location>
</feature>
<dbReference type="PANTHER" id="PTHR36766">
    <property type="entry name" value="PLANT BROAD-SPECTRUM MILDEW RESISTANCE PROTEIN RPW8"/>
    <property type="match status" value="1"/>
</dbReference>
<proteinExistence type="predicted"/>
<dbReference type="Proteomes" id="UP000694930">
    <property type="component" value="Chromosome 10"/>
</dbReference>
<dbReference type="InterPro" id="IPR027417">
    <property type="entry name" value="P-loop_NTPase"/>
</dbReference>
<dbReference type="Gene3D" id="3.40.50.300">
    <property type="entry name" value="P-loop containing nucleotide triphosphate hydrolases"/>
    <property type="match status" value="1"/>
</dbReference>
<reference evidence="4" key="2">
    <citation type="submission" date="2025-08" db="UniProtKB">
        <authorList>
            <consortium name="RefSeq"/>
        </authorList>
    </citation>
    <scope>IDENTIFICATION</scope>
</reference>
<sequence>MGGLGKTTVAKRIFNDEHIKTHFEKRVWLSLPEMSETKSFLQLILESLTKRKVEVQNRDIIVKMLQEELAGRKYLLVLDDLWRVDSTLWVESTVAAAGPHKLEKLEKIIVSPFSNKKRLLMWKFQRK</sequence>
<accession>A0ABM1UWT1</accession>
<dbReference type="GeneID" id="114074290"/>
<name>A0ABM1UWT1_SOLPN</name>
<keyword evidence="1" id="KW-0611">Plant defense</keyword>
<reference evidence="3" key="1">
    <citation type="journal article" date="2014" name="Nat. Genet.">
        <title>The genome of the stress-tolerant wild tomato species Solanum pennellii.</title>
        <authorList>
            <person name="Bolger A."/>
            <person name="Scossa F."/>
            <person name="Bolger M.E."/>
            <person name="Lanz C."/>
            <person name="Maumus F."/>
            <person name="Tohge T."/>
            <person name="Quesneville H."/>
            <person name="Alseekh S."/>
            <person name="Sorensen I."/>
            <person name="Lichtenstein G."/>
            <person name="Fich E.A."/>
            <person name="Conte M."/>
            <person name="Keller H."/>
            <person name="Schneeberger K."/>
            <person name="Schwacke R."/>
            <person name="Ofner I."/>
            <person name="Vrebalov J."/>
            <person name="Xu Y."/>
            <person name="Osorio S."/>
            <person name="Aflitos S.A."/>
            <person name="Schijlen E."/>
            <person name="Jimenez-Gomez J.M."/>
            <person name="Ryngajllo M."/>
            <person name="Kimura S."/>
            <person name="Kumar R."/>
            <person name="Koenig D."/>
            <person name="Headland L.R."/>
            <person name="Maloof J.N."/>
            <person name="Sinha N."/>
            <person name="van Ham R.C."/>
            <person name="Lankhorst R.K."/>
            <person name="Mao L."/>
            <person name="Vogel A."/>
            <person name="Arsova B."/>
            <person name="Panstruga R."/>
            <person name="Fei Z."/>
            <person name="Rose J.K."/>
            <person name="Zamir D."/>
            <person name="Carrari F."/>
            <person name="Giovannoni J.J."/>
            <person name="Weigel D."/>
            <person name="Usadel B."/>
            <person name="Fernie A.R."/>
        </authorList>
    </citation>
    <scope>NUCLEOTIDE SEQUENCE [LARGE SCALE GENOMIC DNA]</scope>
    <source>
        <strain evidence="3">cv. LA0716</strain>
    </source>
</reference>
<keyword evidence="3" id="KW-1185">Reference proteome</keyword>
<dbReference type="PANTHER" id="PTHR36766:SF70">
    <property type="entry name" value="DISEASE RESISTANCE PROTEIN RGA4"/>
    <property type="match status" value="1"/>
</dbReference>
<dbReference type="RefSeq" id="XP_027767949.1">
    <property type="nucleotide sequence ID" value="XM_027912148.1"/>
</dbReference>
<evidence type="ECO:0000259" key="2">
    <source>
        <dbReference type="Pfam" id="PF00931"/>
    </source>
</evidence>
<evidence type="ECO:0000256" key="1">
    <source>
        <dbReference type="ARBA" id="ARBA00022821"/>
    </source>
</evidence>
<dbReference type="Pfam" id="PF00931">
    <property type="entry name" value="NB-ARC"/>
    <property type="match status" value="1"/>
</dbReference>
<evidence type="ECO:0000313" key="3">
    <source>
        <dbReference type="Proteomes" id="UP000694930"/>
    </source>
</evidence>
<gene>
    <name evidence="4" type="primary">LOC114074290</name>
</gene>
<dbReference type="SUPFAM" id="SSF52540">
    <property type="entry name" value="P-loop containing nucleoside triphosphate hydrolases"/>
    <property type="match status" value="1"/>
</dbReference>
<protein>
    <submittedName>
        <fullName evidence="4">Disease resistance protein RGA4</fullName>
    </submittedName>
</protein>
<evidence type="ECO:0000313" key="4">
    <source>
        <dbReference type="RefSeq" id="XP_027767949.1"/>
    </source>
</evidence>
<dbReference type="InterPro" id="IPR002182">
    <property type="entry name" value="NB-ARC"/>
</dbReference>